<evidence type="ECO:0000256" key="1">
    <source>
        <dbReference type="ARBA" id="ARBA00022801"/>
    </source>
</evidence>
<evidence type="ECO:0000256" key="2">
    <source>
        <dbReference type="ARBA" id="ARBA00023211"/>
    </source>
</evidence>
<dbReference type="SUPFAM" id="SSF56300">
    <property type="entry name" value="Metallo-dependent phosphatases"/>
    <property type="match status" value="1"/>
</dbReference>
<evidence type="ECO:0000313" key="4">
    <source>
        <dbReference type="EMBL" id="KPJ63896.1"/>
    </source>
</evidence>
<dbReference type="Gene3D" id="3.60.21.10">
    <property type="match status" value="1"/>
</dbReference>
<keyword evidence="1" id="KW-0378">Hydrolase</keyword>
<accession>A0A0S7XN93</accession>
<dbReference type="Proteomes" id="UP000051861">
    <property type="component" value="Unassembled WGS sequence"/>
</dbReference>
<dbReference type="AlphaFoldDB" id="A0A0S7XN93"/>
<dbReference type="EMBL" id="LIZX01000212">
    <property type="protein sequence ID" value="KPJ63896.1"/>
    <property type="molecule type" value="Genomic_DNA"/>
</dbReference>
<keyword evidence="3" id="KW-0119">Carbohydrate metabolism</keyword>
<gene>
    <name evidence="4" type="ORF">AMJ44_13750</name>
</gene>
<dbReference type="InterPro" id="IPR009164">
    <property type="entry name" value="FBPtase_class3"/>
</dbReference>
<sequence>MTNTVAARSGTAKAMTMSPRWRQRFIDLHKGIRRSPLQLPEGLGCPLALVATDAHAEVERYLGGLENLPIFGRHIDLGDKLDRGPEPLSANHMLEVTNPPAHRLVGNHDAMWIGAGLGVKRLGIELVRWLMRYNEQDFLVNEMGISLTPLEDFAGKYFADARGHYKAKLSKTMEAAATYLEIIAEAPYRFPQHQNTTLNASELRVRKALFHKDAIADLEAGEKDMFDRLTAKAHVDEKDSDYFYRLMGGLKELNEEEQAVVDHFADAFRSSHAYFQLIECMVGRGDAYATLRMSQGAPYDMLFTHAGIPITEDGRLAEFNGKKGKEAFGALENDIRKAIIAWRWFIETGDSALLEADAEVIDRLGELPWGAESPLYMREMQTAARAVLEKESDLYKEPEGPFFSKWVSSTDSQFIHRVCREIGSSFGLDPRRLLIVHGHKPNDEGHFIVGAGGHDLNIDAGTSEIYGGNGAFLLVGTNALYQFSLNDHSFSRVELNLEHFPSEQG</sequence>
<evidence type="ECO:0000256" key="3">
    <source>
        <dbReference type="ARBA" id="ARBA00023277"/>
    </source>
</evidence>
<reference evidence="4 5" key="1">
    <citation type="journal article" date="2015" name="Microbiome">
        <title>Genomic resolution of linkages in carbon, nitrogen, and sulfur cycling among widespread estuary sediment bacteria.</title>
        <authorList>
            <person name="Baker B.J."/>
            <person name="Lazar C.S."/>
            <person name="Teske A.P."/>
            <person name="Dick G.J."/>
        </authorList>
    </citation>
    <scope>NUCLEOTIDE SEQUENCE [LARGE SCALE GENOMIC DNA]</scope>
    <source>
        <strain evidence="4">DG_54_3</strain>
    </source>
</reference>
<keyword evidence="2" id="KW-0464">Manganese</keyword>
<proteinExistence type="predicted"/>
<dbReference type="Pfam" id="PF06874">
    <property type="entry name" value="FBPase_2"/>
    <property type="match status" value="1"/>
</dbReference>
<organism evidence="4 5">
    <name type="scientific">candidate division WOR-1 bacterium DG_54_3</name>
    <dbReference type="NCBI Taxonomy" id="1703775"/>
    <lineage>
        <taxon>Bacteria</taxon>
        <taxon>Bacillati</taxon>
        <taxon>Saganbacteria</taxon>
    </lineage>
</organism>
<comment type="caution">
    <text evidence="4">The sequence shown here is derived from an EMBL/GenBank/DDBJ whole genome shotgun (WGS) entry which is preliminary data.</text>
</comment>
<dbReference type="GO" id="GO:0042132">
    <property type="term" value="F:fructose 1,6-bisphosphate 1-phosphatase activity"/>
    <property type="evidence" value="ECO:0007669"/>
    <property type="project" value="InterPro"/>
</dbReference>
<name>A0A0S7XN93_UNCSA</name>
<evidence type="ECO:0000313" key="5">
    <source>
        <dbReference type="Proteomes" id="UP000051861"/>
    </source>
</evidence>
<dbReference type="GO" id="GO:0006094">
    <property type="term" value="P:gluconeogenesis"/>
    <property type="evidence" value="ECO:0007669"/>
    <property type="project" value="InterPro"/>
</dbReference>
<protein>
    <submittedName>
        <fullName evidence="4">Uncharacterized protein</fullName>
    </submittedName>
</protein>
<dbReference type="InterPro" id="IPR029052">
    <property type="entry name" value="Metallo-depent_PP-like"/>
</dbReference>